<dbReference type="EMBL" id="MU857656">
    <property type="protein sequence ID" value="KAK4247321.1"/>
    <property type="molecule type" value="Genomic_DNA"/>
</dbReference>
<evidence type="ECO:0000313" key="3">
    <source>
        <dbReference type="EMBL" id="KAK4247321.1"/>
    </source>
</evidence>
<dbReference type="SUPFAM" id="SSF52317">
    <property type="entry name" value="Class I glutamine amidotransferase-like"/>
    <property type="match status" value="1"/>
</dbReference>
<gene>
    <name evidence="3" type="ORF">C7999DRAFT_32299</name>
</gene>
<reference evidence="3" key="2">
    <citation type="submission" date="2023-05" db="EMBL/GenBank/DDBJ databases">
        <authorList>
            <consortium name="Lawrence Berkeley National Laboratory"/>
            <person name="Steindorff A."/>
            <person name="Hensen N."/>
            <person name="Bonometti L."/>
            <person name="Westerberg I."/>
            <person name="Brannstrom I.O."/>
            <person name="Guillou S."/>
            <person name="Cros-Aarteil S."/>
            <person name="Calhoun S."/>
            <person name="Haridas S."/>
            <person name="Kuo A."/>
            <person name="Mondo S."/>
            <person name="Pangilinan J."/>
            <person name="Riley R."/>
            <person name="Labutti K."/>
            <person name="Andreopoulos B."/>
            <person name="Lipzen A."/>
            <person name="Chen C."/>
            <person name="Yanf M."/>
            <person name="Daum C."/>
            <person name="Ng V."/>
            <person name="Clum A."/>
            <person name="Ohm R."/>
            <person name="Martin F."/>
            <person name="Silar P."/>
            <person name="Natvig D."/>
            <person name="Lalanne C."/>
            <person name="Gautier V."/>
            <person name="Ament-Velasquez S.L."/>
            <person name="Kruys A."/>
            <person name="Hutchinson M.I."/>
            <person name="Powell A.J."/>
            <person name="Barry K."/>
            <person name="Miller A.N."/>
            <person name="Grigoriev I.V."/>
            <person name="Debuchy R."/>
            <person name="Gladieux P."/>
            <person name="Thoren M.H."/>
            <person name="Johannesson H."/>
        </authorList>
    </citation>
    <scope>NUCLEOTIDE SEQUENCE</scope>
    <source>
        <strain evidence="3">CBS 359.72</strain>
    </source>
</reference>
<dbReference type="InterPro" id="IPR002818">
    <property type="entry name" value="DJ-1/PfpI"/>
</dbReference>
<reference evidence="3" key="1">
    <citation type="journal article" date="2023" name="Mol. Phylogenet. Evol.">
        <title>Genome-scale phylogeny and comparative genomics of the fungal order Sordariales.</title>
        <authorList>
            <person name="Hensen N."/>
            <person name="Bonometti L."/>
            <person name="Westerberg I."/>
            <person name="Brannstrom I.O."/>
            <person name="Guillou S."/>
            <person name="Cros-Aarteil S."/>
            <person name="Calhoun S."/>
            <person name="Haridas S."/>
            <person name="Kuo A."/>
            <person name="Mondo S."/>
            <person name="Pangilinan J."/>
            <person name="Riley R."/>
            <person name="LaButti K."/>
            <person name="Andreopoulos B."/>
            <person name="Lipzen A."/>
            <person name="Chen C."/>
            <person name="Yan M."/>
            <person name="Daum C."/>
            <person name="Ng V."/>
            <person name="Clum A."/>
            <person name="Steindorff A."/>
            <person name="Ohm R.A."/>
            <person name="Martin F."/>
            <person name="Silar P."/>
            <person name="Natvig D.O."/>
            <person name="Lalanne C."/>
            <person name="Gautier V."/>
            <person name="Ament-Velasquez S.L."/>
            <person name="Kruys A."/>
            <person name="Hutchinson M.I."/>
            <person name="Powell A.J."/>
            <person name="Barry K."/>
            <person name="Miller A.N."/>
            <person name="Grigoriev I.V."/>
            <person name="Debuchy R."/>
            <person name="Gladieux P."/>
            <person name="Hiltunen Thoren M."/>
            <person name="Johannesson H."/>
        </authorList>
    </citation>
    <scope>NUCLEOTIDE SEQUENCE</scope>
    <source>
        <strain evidence="3">CBS 359.72</strain>
    </source>
</reference>
<proteinExistence type="predicted"/>
<protein>
    <submittedName>
        <fullName evidence="3">Class I glutamine amidotransferase-like protein</fullName>
    </submittedName>
</protein>
<evidence type="ECO:0000259" key="2">
    <source>
        <dbReference type="Pfam" id="PF01965"/>
    </source>
</evidence>
<feature type="chain" id="PRO_5043003314" evidence="1">
    <location>
        <begin position="23"/>
        <end position="268"/>
    </location>
</feature>
<dbReference type="AlphaFoldDB" id="A0AAN7HF55"/>
<dbReference type="Pfam" id="PF01965">
    <property type="entry name" value="DJ-1_PfpI"/>
    <property type="match status" value="1"/>
</dbReference>
<dbReference type="Gene3D" id="3.40.50.880">
    <property type="match status" value="1"/>
</dbReference>
<comment type="caution">
    <text evidence="3">The sequence shown here is derived from an EMBL/GenBank/DDBJ whole genome shotgun (WGS) entry which is preliminary data.</text>
</comment>
<dbReference type="PANTHER" id="PTHR43130:SF15">
    <property type="entry name" value="THIJ_PFPI FAMILY PROTEIN (AFU_ORTHOLOGUE AFUA_5G14240)"/>
    <property type="match status" value="1"/>
</dbReference>
<dbReference type="PANTHER" id="PTHR43130">
    <property type="entry name" value="ARAC-FAMILY TRANSCRIPTIONAL REGULATOR"/>
    <property type="match status" value="1"/>
</dbReference>
<dbReference type="InterPro" id="IPR052158">
    <property type="entry name" value="INH-QAR"/>
</dbReference>
<sequence length="268" mass="29346">MIINKLLPRACMLLSYMATASAKSNESTSLGIILFDGYQPMDIWGPLDLWSSMSRYKDIQLSVISHKVGPVTSKTPPRKGNPGAPPPERVTIGPHVMATHSFDNAPPLDILLIPGGLGNRALEERGDTRMEEFVAARYPQLRYLLTVCTGSTTAASAGVLEGRRATSNKASWDFVVTHGKNVTWVPSARWVVDGNIWTSSGVAAGLDMTYAFLEHYYSDDHETVQKMMNLVEYAPHTDPHWDAFSIVHDVPGADKDGSLVDCVKPVGY</sequence>
<feature type="domain" description="DJ-1/PfpI" evidence="2">
    <location>
        <begin position="32"/>
        <end position="214"/>
    </location>
</feature>
<name>A0AAN7HF55_9PEZI</name>
<keyword evidence="3" id="KW-0315">Glutamine amidotransferase</keyword>
<evidence type="ECO:0000256" key="1">
    <source>
        <dbReference type="SAM" id="SignalP"/>
    </source>
</evidence>
<organism evidence="3 4">
    <name type="scientific">Corynascus novoguineensis</name>
    <dbReference type="NCBI Taxonomy" id="1126955"/>
    <lineage>
        <taxon>Eukaryota</taxon>
        <taxon>Fungi</taxon>
        <taxon>Dikarya</taxon>
        <taxon>Ascomycota</taxon>
        <taxon>Pezizomycotina</taxon>
        <taxon>Sordariomycetes</taxon>
        <taxon>Sordariomycetidae</taxon>
        <taxon>Sordariales</taxon>
        <taxon>Chaetomiaceae</taxon>
        <taxon>Corynascus</taxon>
    </lineage>
</organism>
<keyword evidence="1" id="KW-0732">Signal</keyword>
<feature type="signal peptide" evidence="1">
    <location>
        <begin position="1"/>
        <end position="22"/>
    </location>
</feature>
<dbReference type="CDD" id="cd03139">
    <property type="entry name" value="GATase1_PfpI_2"/>
    <property type="match status" value="1"/>
</dbReference>
<evidence type="ECO:0000313" key="4">
    <source>
        <dbReference type="Proteomes" id="UP001303647"/>
    </source>
</evidence>
<accession>A0AAN7HF55</accession>
<dbReference type="Proteomes" id="UP001303647">
    <property type="component" value="Unassembled WGS sequence"/>
</dbReference>
<keyword evidence="4" id="KW-1185">Reference proteome</keyword>
<dbReference type="InterPro" id="IPR029062">
    <property type="entry name" value="Class_I_gatase-like"/>
</dbReference>